<proteinExistence type="predicted"/>
<reference evidence="1 2" key="1">
    <citation type="submission" date="2023-02" db="EMBL/GenBank/DDBJ databases">
        <title>LHISI_Scaffold_Assembly.</title>
        <authorList>
            <person name="Stuart O.P."/>
            <person name="Cleave R."/>
            <person name="Magrath M.J.L."/>
            <person name="Mikheyev A.S."/>
        </authorList>
    </citation>
    <scope>NUCLEOTIDE SEQUENCE [LARGE SCALE GENOMIC DNA]</scope>
    <source>
        <strain evidence="1">Daus_M_001</strain>
        <tissue evidence="1">Leg muscle</tissue>
    </source>
</reference>
<keyword evidence="2" id="KW-1185">Reference proteome</keyword>
<organism evidence="1 2">
    <name type="scientific">Dryococelus australis</name>
    <dbReference type="NCBI Taxonomy" id="614101"/>
    <lineage>
        <taxon>Eukaryota</taxon>
        <taxon>Metazoa</taxon>
        <taxon>Ecdysozoa</taxon>
        <taxon>Arthropoda</taxon>
        <taxon>Hexapoda</taxon>
        <taxon>Insecta</taxon>
        <taxon>Pterygota</taxon>
        <taxon>Neoptera</taxon>
        <taxon>Polyneoptera</taxon>
        <taxon>Phasmatodea</taxon>
        <taxon>Verophasmatodea</taxon>
        <taxon>Anareolatae</taxon>
        <taxon>Phasmatidae</taxon>
        <taxon>Eurycanthinae</taxon>
        <taxon>Dryococelus</taxon>
    </lineage>
</organism>
<dbReference type="Proteomes" id="UP001159363">
    <property type="component" value="Chromosome 5"/>
</dbReference>
<gene>
    <name evidence="1" type="ORF">PR048_017125</name>
</gene>
<comment type="caution">
    <text evidence="1">The sequence shown here is derived from an EMBL/GenBank/DDBJ whole genome shotgun (WGS) entry which is preliminary data.</text>
</comment>
<protein>
    <submittedName>
        <fullName evidence="1">Uncharacterized protein</fullName>
    </submittedName>
</protein>
<sequence length="184" mass="20349">MTTEHERNEQGRCSHSKTISAQTNAQFGDARSFCFTSVRSGGDWAFEISGTDRRTWPATHLANHILLLAQHTFSCEYAIPGIDLGHLEKDTSLTAKAHPFLRIITFLHAPDSSFHLALRGINCQFGLSGLQSVRKASYLTNTLYVGVGKEHLSRVAHFLKERFGRGLRAAGGELDEYEAAEETG</sequence>
<dbReference type="EMBL" id="JARBHB010000006">
    <property type="protein sequence ID" value="KAJ8880655.1"/>
    <property type="molecule type" value="Genomic_DNA"/>
</dbReference>
<accession>A0ABQ9H8P5</accession>
<evidence type="ECO:0000313" key="1">
    <source>
        <dbReference type="EMBL" id="KAJ8880655.1"/>
    </source>
</evidence>
<name>A0ABQ9H8P5_9NEOP</name>
<evidence type="ECO:0000313" key="2">
    <source>
        <dbReference type="Proteomes" id="UP001159363"/>
    </source>
</evidence>